<organism evidence="1 2">
    <name type="scientific">Mizuhopecten yessoensis</name>
    <name type="common">Japanese scallop</name>
    <name type="synonym">Patinopecten yessoensis</name>
    <dbReference type="NCBI Taxonomy" id="6573"/>
    <lineage>
        <taxon>Eukaryota</taxon>
        <taxon>Metazoa</taxon>
        <taxon>Spiralia</taxon>
        <taxon>Lophotrochozoa</taxon>
        <taxon>Mollusca</taxon>
        <taxon>Bivalvia</taxon>
        <taxon>Autobranchia</taxon>
        <taxon>Pteriomorphia</taxon>
        <taxon>Pectinida</taxon>
        <taxon>Pectinoidea</taxon>
        <taxon>Pectinidae</taxon>
        <taxon>Mizuhopecten</taxon>
    </lineage>
</organism>
<sequence>METPIVYGQVEAQTVNGKHKLVTNLTPRVKVAVNRFEGNQGLYIHLNSRGKGISLSWEEYVDLCTLKAELDQKLHLCLRFRVKSTTRHKANLNNKFRFNKPCQLKPSSRFRFNKTRQFNLAKLNNRHIFKFLNLQTFGKILHE</sequence>
<proteinExistence type="predicted"/>
<dbReference type="AlphaFoldDB" id="A0A210PH90"/>
<protein>
    <submittedName>
        <fullName evidence="1">Uncharacterized protein</fullName>
    </submittedName>
</protein>
<evidence type="ECO:0000313" key="2">
    <source>
        <dbReference type="Proteomes" id="UP000242188"/>
    </source>
</evidence>
<reference evidence="1 2" key="1">
    <citation type="journal article" date="2017" name="Nat. Ecol. Evol.">
        <title>Scallop genome provides insights into evolution of bilaterian karyotype and development.</title>
        <authorList>
            <person name="Wang S."/>
            <person name="Zhang J."/>
            <person name="Jiao W."/>
            <person name="Li J."/>
            <person name="Xun X."/>
            <person name="Sun Y."/>
            <person name="Guo X."/>
            <person name="Huan P."/>
            <person name="Dong B."/>
            <person name="Zhang L."/>
            <person name="Hu X."/>
            <person name="Sun X."/>
            <person name="Wang J."/>
            <person name="Zhao C."/>
            <person name="Wang Y."/>
            <person name="Wang D."/>
            <person name="Huang X."/>
            <person name="Wang R."/>
            <person name="Lv J."/>
            <person name="Li Y."/>
            <person name="Zhang Z."/>
            <person name="Liu B."/>
            <person name="Lu W."/>
            <person name="Hui Y."/>
            <person name="Liang J."/>
            <person name="Zhou Z."/>
            <person name="Hou R."/>
            <person name="Li X."/>
            <person name="Liu Y."/>
            <person name="Li H."/>
            <person name="Ning X."/>
            <person name="Lin Y."/>
            <person name="Zhao L."/>
            <person name="Xing Q."/>
            <person name="Dou J."/>
            <person name="Li Y."/>
            <person name="Mao J."/>
            <person name="Guo H."/>
            <person name="Dou H."/>
            <person name="Li T."/>
            <person name="Mu C."/>
            <person name="Jiang W."/>
            <person name="Fu Q."/>
            <person name="Fu X."/>
            <person name="Miao Y."/>
            <person name="Liu J."/>
            <person name="Yu Q."/>
            <person name="Li R."/>
            <person name="Liao H."/>
            <person name="Li X."/>
            <person name="Kong Y."/>
            <person name="Jiang Z."/>
            <person name="Chourrout D."/>
            <person name="Li R."/>
            <person name="Bao Z."/>
        </authorList>
    </citation>
    <scope>NUCLEOTIDE SEQUENCE [LARGE SCALE GENOMIC DNA]</scope>
    <source>
        <strain evidence="1 2">PY_sf001</strain>
    </source>
</reference>
<comment type="caution">
    <text evidence="1">The sequence shown here is derived from an EMBL/GenBank/DDBJ whole genome shotgun (WGS) entry which is preliminary data.</text>
</comment>
<evidence type="ECO:0000313" key="1">
    <source>
        <dbReference type="EMBL" id="OWF35837.1"/>
    </source>
</evidence>
<keyword evidence="2" id="KW-1185">Reference proteome</keyword>
<name>A0A210PH90_MIZYE</name>
<gene>
    <name evidence="1" type="ORF">KP79_PYT23039</name>
</gene>
<accession>A0A210PH90</accession>
<dbReference type="EMBL" id="NEDP02076703">
    <property type="protein sequence ID" value="OWF35837.1"/>
    <property type="molecule type" value="Genomic_DNA"/>
</dbReference>
<dbReference type="Proteomes" id="UP000242188">
    <property type="component" value="Unassembled WGS sequence"/>
</dbReference>